<dbReference type="AlphaFoldDB" id="A0A1E3IYH2"/>
<dbReference type="PANTHER" id="PTHR42813:SF2">
    <property type="entry name" value="DEHYDROGENASE, ZINC-CONTAINING, PUTATIVE (AFU_ORTHOLOGUE AFUA_2G02810)-RELATED"/>
    <property type="match status" value="1"/>
</dbReference>
<evidence type="ECO:0000256" key="4">
    <source>
        <dbReference type="ARBA" id="ARBA00023002"/>
    </source>
</evidence>
<comment type="caution">
    <text evidence="8">The sequence shown here is derived from an EMBL/GenBank/DDBJ whole genome shotgun (WGS) entry which is preliminary data.</text>
</comment>
<dbReference type="GO" id="GO:0016491">
    <property type="term" value="F:oxidoreductase activity"/>
    <property type="evidence" value="ECO:0007669"/>
    <property type="project" value="UniProtKB-KW"/>
</dbReference>
<dbReference type="SUPFAM" id="SSF51735">
    <property type="entry name" value="NAD(P)-binding Rossmann-fold domains"/>
    <property type="match status" value="1"/>
</dbReference>
<organism evidence="8 9">
    <name type="scientific">Cryptococcus wingfieldii CBS 7118</name>
    <dbReference type="NCBI Taxonomy" id="1295528"/>
    <lineage>
        <taxon>Eukaryota</taxon>
        <taxon>Fungi</taxon>
        <taxon>Dikarya</taxon>
        <taxon>Basidiomycota</taxon>
        <taxon>Agaricomycotina</taxon>
        <taxon>Tremellomycetes</taxon>
        <taxon>Tremellales</taxon>
        <taxon>Cryptococcaceae</taxon>
        <taxon>Cryptococcus</taxon>
    </lineage>
</organism>
<dbReference type="InterPro" id="IPR013154">
    <property type="entry name" value="ADH-like_N"/>
</dbReference>
<protein>
    <submittedName>
        <fullName evidence="8">Alcohol dehydrogenase</fullName>
    </submittedName>
</protein>
<dbReference type="SUPFAM" id="SSF50129">
    <property type="entry name" value="GroES-like"/>
    <property type="match status" value="1"/>
</dbReference>
<evidence type="ECO:0000313" key="9">
    <source>
        <dbReference type="Proteomes" id="UP000094819"/>
    </source>
</evidence>
<dbReference type="EMBL" id="AWGH01000016">
    <property type="protein sequence ID" value="ODN93475.1"/>
    <property type="molecule type" value="Genomic_DNA"/>
</dbReference>
<dbReference type="OrthoDB" id="3941538at2759"/>
<evidence type="ECO:0000313" key="8">
    <source>
        <dbReference type="EMBL" id="ODN93475.1"/>
    </source>
</evidence>
<dbReference type="PANTHER" id="PTHR42813">
    <property type="entry name" value="ZINC-TYPE ALCOHOL DEHYDROGENASE-LIKE"/>
    <property type="match status" value="1"/>
</dbReference>
<dbReference type="Pfam" id="PF00107">
    <property type="entry name" value="ADH_zinc_N"/>
    <property type="match status" value="1"/>
</dbReference>
<keyword evidence="4" id="KW-0560">Oxidoreductase</keyword>
<accession>A0A1E3IYH2</accession>
<gene>
    <name evidence="8" type="ORF">L198_05340</name>
</gene>
<feature type="domain" description="Alcohol dehydrogenase-like C-terminal" evidence="6">
    <location>
        <begin position="213"/>
        <end position="319"/>
    </location>
</feature>
<evidence type="ECO:0000256" key="5">
    <source>
        <dbReference type="RuleBase" id="RU361277"/>
    </source>
</evidence>
<dbReference type="PROSITE" id="PS00059">
    <property type="entry name" value="ADH_ZINC"/>
    <property type="match status" value="1"/>
</dbReference>
<dbReference type="InterPro" id="IPR011032">
    <property type="entry name" value="GroES-like_sf"/>
</dbReference>
<dbReference type="Pfam" id="PF08240">
    <property type="entry name" value="ADH_N"/>
    <property type="match status" value="1"/>
</dbReference>
<evidence type="ECO:0000259" key="6">
    <source>
        <dbReference type="Pfam" id="PF00107"/>
    </source>
</evidence>
<dbReference type="InterPro" id="IPR002328">
    <property type="entry name" value="ADH_Zn_CS"/>
</dbReference>
<keyword evidence="3 5" id="KW-0862">Zinc</keyword>
<dbReference type="InterPro" id="IPR013149">
    <property type="entry name" value="ADH-like_C"/>
</dbReference>
<evidence type="ECO:0000256" key="2">
    <source>
        <dbReference type="ARBA" id="ARBA00022723"/>
    </source>
</evidence>
<comment type="similarity">
    <text evidence="5">Belongs to the zinc-containing alcohol dehydrogenase family.</text>
</comment>
<keyword evidence="2 5" id="KW-0479">Metal-binding</keyword>
<dbReference type="Gene3D" id="3.40.50.720">
    <property type="entry name" value="NAD(P)-binding Rossmann-like Domain"/>
    <property type="match status" value="1"/>
</dbReference>
<dbReference type="InterPro" id="IPR036291">
    <property type="entry name" value="NAD(P)-bd_dom_sf"/>
</dbReference>
<evidence type="ECO:0000256" key="3">
    <source>
        <dbReference type="ARBA" id="ARBA00022833"/>
    </source>
</evidence>
<dbReference type="GeneID" id="30194553"/>
<feature type="domain" description="Alcohol dehydrogenase-like N-terminal" evidence="7">
    <location>
        <begin position="62"/>
        <end position="154"/>
    </location>
</feature>
<proteinExistence type="inferred from homology"/>
<name>A0A1E3IYH2_9TREE</name>
<dbReference type="GO" id="GO:0008270">
    <property type="term" value="F:zinc ion binding"/>
    <property type="evidence" value="ECO:0007669"/>
    <property type="project" value="InterPro"/>
</dbReference>
<dbReference type="RefSeq" id="XP_019030580.1">
    <property type="nucleotide sequence ID" value="XM_019177427.1"/>
</dbReference>
<reference evidence="8 9" key="1">
    <citation type="submission" date="2016-06" db="EMBL/GenBank/DDBJ databases">
        <title>Evolution of pathogenesis and genome organization in the Tremellales.</title>
        <authorList>
            <person name="Cuomo C."/>
            <person name="Litvintseva A."/>
            <person name="Heitman J."/>
            <person name="Chen Y."/>
            <person name="Sun S."/>
            <person name="Springer D."/>
            <person name="Dromer F."/>
            <person name="Young S."/>
            <person name="Zeng Q."/>
            <person name="Chapman S."/>
            <person name="Gujja S."/>
            <person name="Saif S."/>
            <person name="Birren B."/>
        </authorList>
    </citation>
    <scope>NUCLEOTIDE SEQUENCE [LARGE SCALE GENOMIC DNA]</scope>
    <source>
        <strain evidence="8 9">CBS 7118</strain>
    </source>
</reference>
<sequence length="375" mass="40445">MSTAIPETMNAVVLKQPYKVALEKVPTPTLLKSDDVIVKVHLAGLCGMCILLRLLSKLLTMRMTGSDLHLYRGTEDAGKDYVMGHEVVGTIVRKGNDVKEYSIGDVVAVPFTISCGKCYYCKSSLTSRCTSAALFGTPNLPGCQAEYVRVPLASACLLLKPPQLPEELMLLMADILPTGYSAAYNAWKLLGWGEEKGGKGEKRGVCVVVGCGPVGLCAITSALTLFDKVFAVDPTSSRRELAAKHGAIPVSPSDLQSSVFSATEGRGADAVLEIVGNQSAIDTALSVVRPYGAVSSVGVHAKELKIDGGLLYDKNVKLQFGRCSVKHFYLAALELLVDNQKLFESFIAHTVNFDQAEKYYELFEQGKVPKTVFRP</sequence>
<keyword evidence="9" id="KW-1185">Reference proteome</keyword>
<evidence type="ECO:0000256" key="1">
    <source>
        <dbReference type="ARBA" id="ARBA00001947"/>
    </source>
</evidence>
<evidence type="ECO:0000259" key="7">
    <source>
        <dbReference type="Pfam" id="PF08240"/>
    </source>
</evidence>
<dbReference type="Gene3D" id="3.90.180.10">
    <property type="entry name" value="Medium-chain alcohol dehydrogenases, catalytic domain"/>
    <property type="match status" value="2"/>
</dbReference>
<dbReference type="Proteomes" id="UP000094819">
    <property type="component" value="Unassembled WGS sequence"/>
</dbReference>
<comment type="cofactor">
    <cofactor evidence="1 5">
        <name>Zn(2+)</name>
        <dbReference type="ChEBI" id="CHEBI:29105"/>
    </cofactor>
</comment>